<dbReference type="Gene3D" id="2.180.10.10">
    <property type="entry name" value="RHS repeat-associated core"/>
    <property type="match status" value="1"/>
</dbReference>
<proteinExistence type="predicted"/>
<reference evidence="1" key="1">
    <citation type="journal article" date="2014" name="Front. Microbiol.">
        <title>High frequency of phylogenetically diverse reductive dehalogenase-homologous genes in deep subseafloor sedimentary metagenomes.</title>
        <authorList>
            <person name="Kawai M."/>
            <person name="Futagami T."/>
            <person name="Toyoda A."/>
            <person name="Takaki Y."/>
            <person name="Nishi S."/>
            <person name="Hori S."/>
            <person name="Arai W."/>
            <person name="Tsubouchi T."/>
            <person name="Morono Y."/>
            <person name="Uchiyama I."/>
            <person name="Ito T."/>
            <person name="Fujiyama A."/>
            <person name="Inagaki F."/>
            <person name="Takami H."/>
        </authorList>
    </citation>
    <scope>NUCLEOTIDE SEQUENCE</scope>
    <source>
        <strain evidence="1">Expedition CK06-06</strain>
    </source>
</reference>
<dbReference type="EMBL" id="BARU01030980">
    <property type="protein sequence ID" value="GAH69453.1"/>
    <property type="molecule type" value="Genomic_DNA"/>
</dbReference>
<organism evidence="1">
    <name type="scientific">marine sediment metagenome</name>
    <dbReference type="NCBI Taxonomy" id="412755"/>
    <lineage>
        <taxon>unclassified sequences</taxon>
        <taxon>metagenomes</taxon>
        <taxon>ecological metagenomes</taxon>
    </lineage>
</organism>
<protein>
    <submittedName>
        <fullName evidence="1">Uncharacterized protein</fullName>
    </submittedName>
</protein>
<accession>X1JIA4</accession>
<feature type="non-terminal residue" evidence="1">
    <location>
        <position position="1"/>
    </location>
</feature>
<feature type="non-terminal residue" evidence="1">
    <location>
        <position position="264"/>
    </location>
</feature>
<sequence>TDVNKVDPSDTSNFIKTTHYTYDDSVDSNFPSSPNSVTDAAGFKQRFEYDKNGNQVKSWYYWEDPNDAGRSCTVTTITEYDDAGRAIETIREVNAVSGNVNASVVILSSTWYNEIGKVEMVEGQHLSGEEGTLSVYEYDQLGNLVETRTYAQASDYDVNDPYANVLTISETLYDAAGRVLVSVAAHDPCEPANGTENVYDALGRVIVTRRWADVDVNLVDLVVDGNVVGRKVADDADLNNAWDGQGSPPGGLNFGWTVDGGNLP</sequence>
<comment type="caution">
    <text evidence="1">The sequence shown here is derived from an EMBL/GenBank/DDBJ whole genome shotgun (WGS) entry which is preliminary data.</text>
</comment>
<name>X1JIA4_9ZZZZ</name>
<gene>
    <name evidence="1" type="ORF">S03H2_49067</name>
</gene>
<dbReference type="AlphaFoldDB" id="X1JIA4"/>
<evidence type="ECO:0000313" key="1">
    <source>
        <dbReference type="EMBL" id="GAH69453.1"/>
    </source>
</evidence>